<dbReference type="Proteomes" id="UP000231564">
    <property type="component" value="Chromosome MARIT"/>
</dbReference>
<dbReference type="PANTHER" id="PTHR48094">
    <property type="entry name" value="PROTEIN/NUCLEIC ACID DEGLYCASE DJ-1-RELATED"/>
    <property type="match status" value="1"/>
</dbReference>
<dbReference type="PANTHER" id="PTHR48094:SF19">
    <property type="entry name" value="DJ-1_PFPI DOMAIN-CONTAINING PROTEIN"/>
    <property type="match status" value="1"/>
</dbReference>
<dbReference type="InterPro" id="IPR029062">
    <property type="entry name" value="Class_I_gatase-like"/>
</dbReference>
<dbReference type="EMBL" id="LT634361">
    <property type="protein sequence ID" value="SFZ80319.1"/>
    <property type="molecule type" value="Genomic_DNA"/>
</dbReference>
<dbReference type="Pfam" id="PF01965">
    <property type="entry name" value="DJ-1_PfpI"/>
    <property type="match status" value="1"/>
</dbReference>
<dbReference type="GO" id="GO:0005737">
    <property type="term" value="C:cytoplasm"/>
    <property type="evidence" value="ECO:0007669"/>
    <property type="project" value="TreeGrafter"/>
</dbReference>
<dbReference type="SUPFAM" id="SSF52317">
    <property type="entry name" value="Class I glutamine amidotransferase-like"/>
    <property type="match status" value="1"/>
</dbReference>
<keyword evidence="3" id="KW-1185">Reference proteome</keyword>
<dbReference type="KEGG" id="tmar:MARIT_0415"/>
<dbReference type="CDD" id="cd03140">
    <property type="entry name" value="GATase1_PfpI_3"/>
    <property type="match status" value="1"/>
</dbReference>
<reference evidence="2 3" key="1">
    <citation type="submission" date="2016-11" db="EMBL/GenBank/DDBJ databases">
        <authorList>
            <person name="Jaros S."/>
            <person name="Januszkiewicz K."/>
            <person name="Wedrychowicz H."/>
        </authorList>
    </citation>
    <scope>NUCLEOTIDE SEQUENCE [LARGE SCALE GENOMIC DNA]</scope>
    <source>
        <strain evidence="2">NCIMB 2154T</strain>
    </source>
</reference>
<dbReference type="InterPro" id="IPR050325">
    <property type="entry name" value="Prot/Nucl_acid_deglycase"/>
</dbReference>
<evidence type="ECO:0000313" key="2">
    <source>
        <dbReference type="EMBL" id="SFZ80319.1"/>
    </source>
</evidence>
<name>A0A2H1E6L1_9FLAO</name>
<dbReference type="GeneID" id="47722017"/>
<evidence type="ECO:0000313" key="3">
    <source>
        <dbReference type="Proteomes" id="UP000231564"/>
    </source>
</evidence>
<dbReference type="OrthoDB" id="6003696at2"/>
<dbReference type="Gene3D" id="3.40.50.880">
    <property type="match status" value="1"/>
</dbReference>
<feature type="domain" description="DJ-1/PfpI" evidence="1">
    <location>
        <begin position="4"/>
        <end position="169"/>
    </location>
</feature>
<dbReference type="InterPro" id="IPR002818">
    <property type="entry name" value="DJ-1/PfpI"/>
</dbReference>
<accession>A0A2H1E6L1</accession>
<sequence length="193" mass="21546">MVKKKVYVLLFEGFSDWEISYLAPGLQKNEGISLSYFTVDGAPIRSVGGLHIQPDFSISEIDTSEVSALILPGGTFWEKETVKEIDVLVDELHAEDKIIGAICGATTYLAKRGYLDDVKHTSNSLDYLKMFAKSYKGSRYYQDELAVTDGNLITANGVAPIEFAREVFKAVELYSDANIEKWFHLFKEGVWAG</sequence>
<proteinExistence type="predicted"/>
<protein>
    <submittedName>
        <fullName evidence="2">Putative factor of the oxidative stress response YoaZ</fullName>
    </submittedName>
</protein>
<dbReference type="STRING" id="1349785.GCA_000509405_02732"/>
<gene>
    <name evidence="2" type="primary">yoaZ</name>
    <name evidence="2" type="ORF">MARIT_0415</name>
</gene>
<dbReference type="AlphaFoldDB" id="A0A2H1E6L1"/>
<organism evidence="2 3">
    <name type="scientific">Tenacibaculum maritimum NCIMB 2154</name>
    <dbReference type="NCBI Taxonomy" id="1349785"/>
    <lineage>
        <taxon>Bacteria</taxon>
        <taxon>Pseudomonadati</taxon>
        <taxon>Bacteroidota</taxon>
        <taxon>Flavobacteriia</taxon>
        <taxon>Flavobacteriales</taxon>
        <taxon>Flavobacteriaceae</taxon>
        <taxon>Tenacibaculum</taxon>
    </lineage>
</organism>
<dbReference type="RefSeq" id="WP_100211982.1">
    <property type="nucleotide sequence ID" value="NZ_CP138495.1"/>
</dbReference>
<evidence type="ECO:0000259" key="1">
    <source>
        <dbReference type="Pfam" id="PF01965"/>
    </source>
</evidence>